<reference evidence="6" key="3">
    <citation type="submission" date="2025-09" db="UniProtKB">
        <authorList>
            <consortium name="Ensembl"/>
        </authorList>
    </citation>
    <scope>IDENTIFICATION</scope>
</reference>
<dbReference type="InterPro" id="IPR036291">
    <property type="entry name" value="NAD(P)-bd_dom_sf"/>
</dbReference>
<dbReference type="PANTHER" id="PTHR44196">
    <property type="entry name" value="DEHYDROGENASE/REDUCTASE SDR FAMILY MEMBER 7B"/>
    <property type="match status" value="1"/>
</dbReference>
<evidence type="ECO:0000256" key="4">
    <source>
        <dbReference type="ARBA" id="ARBA00040419"/>
    </source>
</evidence>
<evidence type="ECO:0000313" key="6">
    <source>
        <dbReference type="Ensembl" id="ENSPANP00000040142.2"/>
    </source>
</evidence>
<evidence type="ECO:0000256" key="2">
    <source>
        <dbReference type="ARBA" id="ARBA00023002"/>
    </source>
</evidence>
<dbReference type="Ensembl" id="ENSPANT00000049403.2">
    <property type="protein sequence ID" value="ENSPANP00000040142.2"/>
    <property type="gene ID" value="ENSPANG00000023548.3"/>
</dbReference>
<dbReference type="InterPro" id="IPR002347">
    <property type="entry name" value="SDR_fam"/>
</dbReference>
<protein>
    <recommendedName>
        <fullName evidence="4">Dehydrogenase/reductase SDR family member 7B</fullName>
    </recommendedName>
    <alternativeName>
        <fullName evidence="5">Short-chain dehydrogenase/reductase family 32C member 1</fullName>
    </alternativeName>
</protein>
<reference evidence="6" key="2">
    <citation type="submission" date="2025-08" db="UniProtKB">
        <authorList>
            <consortium name="Ensembl"/>
        </authorList>
    </citation>
    <scope>IDENTIFICATION</scope>
</reference>
<evidence type="ECO:0000256" key="3">
    <source>
        <dbReference type="ARBA" id="ARBA00037096"/>
    </source>
</evidence>
<sequence length="107" mass="11879">MIKRRQGHIVAISSIQGKISIPFRSAYAASKHATQAFFDCLRAEMEQYEIEVTVISPGYIHTNLSVNAITADGSRYGGKLSASLLTWKRRVSLVFTLETVDSGKSWN</sequence>
<organism evidence="6 7">
    <name type="scientific">Papio anubis</name>
    <name type="common">Olive baboon</name>
    <dbReference type="NCBI Taxonomy" id="9555"/>
    <lineage>
        <taxon>Eukaryota</taxon>
        <taxon>Metazoa</taxon>
        <taxon>Chordata</taxon>
        <taxon>Craniata</taxon>
        <taxon>Vertebrata</taxon>
        <taxon>Euteleostomi</taxon>
        <taxon>Mammalia</taxon>
        <taxon>Eutheria</taxon>
        <taxon>Euarchontoglires</taxon>
        <taxon>Primates</taxon>
        <taxon>Haplorrhini</taxon>
        <taxon>Catarrhini</taxon>
        <taxon>Cercopithecidae</taxon>
        <taxon>Cercopithecinae</taxon>
        <taxon>Papio</taxon>
    </lineage>
</organism>
<keyword evidence="2" id="KW-0560">Oxidoreductase</keyword>
<evidence type="ECO:0000256" key="1">
    <source>
        <dbReference type="ARBA" id="ARBA00006484"/>
    </source>
</evidence>
<proteinExistence type="inferred from homology"/>
<reference evidence="6 7" key="1">
    <citation type="submission" date="2012-03" db="EMBL/GenBank/DDBJ databases">
        <title>Whole Genome Assembly of Papio anubis.</title>
        <authorList>
            <person name="Liu Y.L."/>
            <person name="Abraham K.A."/>
            <person name="Akbar H.A."/>
            <person name="Ali S.A."/>
            <person name="Anosike U.A."/>
            <person name="Aqrawi P.A."/>
            <person name="Arias F.A."/>
            <person name="Attaway T.A."/>
            <person name="Awwad R.A."/>
            <person name="Babu C.B."/>
            <person name="Bandaranaike D.B."/>
            <person name="Battles P.B."/>
            <person name="Bell A.B."/>
            <person name="Beltran B.B."/>
            <person name="Berhane-Mersha D.B."/>
            <person name="Bess C.B."/>
            <person name="Bickham C.B."/>
            <person name="Bolden T.B."/>
            <person name="Carter K.C."/>
            <person name="Chau D.C."/>
            <person name="Chavez A.C."/>
            <person name="Clerc-Blankenburg K.C."/>
            <person name="Coyle M.C."/>
            <person name="Dao M.D."/>
            <person name="Davila M.L.D."/>
            <person name="Davy-Carroll L.D."/>
            <person name="Denson S.D."/>
            <person name="Dinh H.D."/>
            <person name="Fernandez S.F."/>
            <person name="Fernando P.F."/>
            <person name="Forbes L.F."/>
            <person name="Francis C.F."/>
            <person name="Francisco L.F."/>
            <person name="Fu Q.F."/>
            <person name="Garcia-Iii R.G."/>
            <person name="Garrett T.G."/>
            <person name="Gross S.G."/>
            <person name="Gubbala S.G."/>
            <person name="Hirani K.H."/>
            <person name="Hogues M.H."/>
            <person name="Hollins B.H."/>
            <person name="Jackson L.J."/>
            <person name="Javaid M.J."/>
            <person name="Jhangiani S.J."/>
            <person name="Johnson A.J."/>
            <person name="Johnson B.J."/>
            <person name="Jones J.J."/>
            <person name="Joshi V.J."/>
            <person name="Kalu J.K."/>
            <person name="Khan N.K."/>
            <person name="Korchina V.K."/>
            <person name="Kovar C.K."/>
            <person name="Lago L.L."/>
            <person name="Lara F.L."/>
            <person name="Le T.-K.L."/>
            <person name="Lee S.L."/>
            <person name="Legall-Iii F.L."/>
            <person name="Lemon S.L."/>
            <person name="Liu J.L."/>
            <person name="Liu Y.-S.L."/>
            <person name="Liyanage D.L."/>
            <person name="Lopez J.L."/>
            <person name="Lorensuhewa L.L."/>
            <person name="Mata R.M."/>
            <person name="Mathew T.M."/>
            <person name="Mercado C.M."/>
            <person name="Mercado I.M."/>
            <person name="Morales K.M."/>
            <person name="Morgan M.M."/>
            <person name="Munidasa M.M."/>
            <person name="Ngo D.N."/>
            <person name="Nguyen L.N."/>
            <person name="Nguyen T.N."/>
            <person name="Nguyen N.N."/>
            <person name="Obregon M.O."/>
            <person name="Okwuonu G.O."/>
            <person name="Ongeri F.O."/>
            <person name="Onwere C.O."/>
            <person name="Osifeso I.O."/>
            <person name="Parra A.P."/>
            <person name="Patil S.P."/>
            <person name="Perez A.P."/>
            <person name="Perez Y.P."/>
            <person name="Pham C.P."/>
            <person name="Pu L.-L.P."/>
            <person name="Puazo M.P."/>
            <person name="Quiroz J.Q."/>
            <person name="Rouhana J.R."/>
            <person name="Ruiz M.R."/>
            <person name="Ruiz S.-J.R."/>
            <person name="Saada N.S."/>
            <person name="Santibanez J.S."/>
            <person name="Scheel M.S."/>
            <person name="Schneider B.S."/>
            <person name="Simmons D.S."/>
            <person name="Sisson I.S."/>
            <person name="Tang L.-Y.T."/>
            <person name="Thornton R.T."/>
            <person name="Tisius J.T."/>
            <person name="Toledanes G.T."/>
            <person name="Trejos Z.T."/>
            <person name="Usmani K.U."/>
            <person name="Varghese R.V."/>
            <person name="Vattathil S.V."/>
            <person name="Vee V.V."/>
            <person name="Walker D.W."/>
            <person name="Weissenberger G.W."/>
            <person name="White C.W."/>
            <person name="Williams A.W."/>
            <person name="Woodworth J.W."/>
            <person name="Wright R.W."/>
            <person name="Zhu Y.Z."/>
            <person name="Han Y.H."/>
            <person name="Newsham I.N."/>
            <person name="Nazareth L.N."/>
            <person name="Worley K.W."/>
            <person name="Muzny D.M."/>
            <person name="Rogers J.R."/>
            <person name="Gibbs R.G."/>
        </authorList>
    </citation>
    <scope>NUCLEOTIDE SEQUENCE [LARGE SCALE GENOMIC DNA]</scope>
</reference>
<gene>
    <name evidence="6" type="primary">DHRS7B</name>
</gene>
<dbReference type="FunFam" id="3.40.50.720:FF:000582">
    <property type="entry name" value="Dehydrogenase/reductase 7B"/>
    <property type="match status" value="1"/>
</dbReference>
<comment type="function">
    <text evidence="3">Putative oxidoreductase.</text>
</comment>
<dbReference type="GeneTree" id="ENSGT00940000158171"/>
<evidence type="ECO:0000256" key="5">
    <source>
        <dbReference type="ARBA" id="ARBA00043014"/>
    </source>
</evidence>
<accession>A0A2I3MWN4</accession>
<dbReference type="Gene3D" id="3.40.50.720">
    <property type="entry name" value="NAD(P)-binding Rossmann-like Domain"/>
    <property type="match status" value="1"/>
</dbReference>
<dbReference type="Pfam" id="PF00106">
    <property type="entry name" value="adh_short"/>
    <property type="match status" value="1"/>
</dbReference>
<dbReference type="PROSITE" id="PS00061">
    <property type="entry name" value="ADH_SHORT"/>
    <property type="match status" value="1"/>
</dbReference>
<keyword evidence="7" id="KW-1185">Reference proteome</keyword>
<comment type="similarity">
    <text evidence="1">Belongs to the short-chain dehydrogenases/reductases (SDR) family.</text>
</comment>
<dbReference type="SUPFAM" id="SSF51735">
    <property type="entry name" value="NAD(P)-binding Rossmann-fold domains"/>
    <property type="match status" value="1"/>
</dbReference>
<dbReference type="Bgee" id="ENSPANG00000023548">
    <property type="expression patterns" value="Expressed in skeletal muscle tissue and 67 other cell types or tissues"/>
</dbReference>
<dbReference type="AlphaFoldDB" id="A0A2I3MWN4"/>
<dbReference type="ExpressionAtlas" id="A0A2I3MWN4">
    <property type="expression patterns" value="baseline"/>
</dbReference>
<evidence type="ECO:0000313" key="7">
    <source>
        <dbReference type="Proteomes" id="UP000028761"/>
    </source>
</evidence>
<dbReference type="PANTHER" id="PTHR44196:SF1">
    <property type="entry name" value="DEHYDROGENASE_REDUCTASE SDR FAMILY MEMBER 7B"/>
    <property type="match status" value="1"/>
</dbReference>
<dbReference type="InterPro" id="IPR020904">
    <property type="entry name" value="Sc_DH/Rdtase_CS"/>
</dbReference>
<dbReference type="Proteomes" id="UP000028761">
    <property type="component" value="Chromosome 17"/>
</dbReference>
<dbReference type="GO" id="GO:0016020">
    <property type="term" value="C:membrane"/>
    <property type="evidence" value="ECO:0007669"/>
    <property type="project" value="TreeGrafter"/>
</dbReference>
<name>A0A2I3MWN4_PAPAN</name>
<dbReference type="GO" id="GO:0016491">
    <property type="term" value="F:oxidoreductase activity"/>
    <property type="evidence" value="ECO:0007669"/>
    <property type="project" value="UniProtKB-KW"/>
</dbReference>
<dbReference type="PRINTS" id="PR00081">
    <property type="entry name" value="GDHRDH"/>
</dbReference>